<sequence>MQHAQAIGIAGGAMQMRLQEMAERGLYPDGSPIDVPAGIKVSKIYTPAVGAAANNTTEVISPEFVTLPLDHFGSDEAGTFENRFWVAESGYKGAGHPVFIYDAGEADASTNALFRLQNETSFFKQIVDSFGGIGIVWEHRYYGESVPVNISLDTAPEDFIYLTSEQALADVPVFAANFSRSNFPDVNFSPSSTPWIFIGGSYPGMRAAFMREYYPETIFASYASSAPVQAQNDMSVYFEPVARGLNAYGFGNCTKDIHAAILYMDDLLEDETAGAALKEQFLGRNAANNSAATFGDALSTIFWYWQGYGVEYGLRQFCDWIETDHGAYNASNGTVAGADGWAASRGADFVVKQWASYPDFAATVNSFLDTNCEGPNAPSNTTATECNLDKRFEDPATISWTWQYCTQWGFLQSANLGPNQIVSRWNSLQHQADICRRQFPTASLDLIPAWPRDNETNESLGGWDIRPSNTYWSGGEFDPWRTLSPLSTEDFAPHPVLTQTAPACNVSTSQDEIFAYTIPGAQHCYDFKTYFAPGAISRKYFTDALTEWLKCFKPSGGH</sequence>
<dbReference type="Pfam" id="PF05577">
    <property type="entry name" value="Peptidase_S28"/>
    <property type="match status" value="1"/>
</dbReference>
<proteinExistence type="inferred from homology"/>
<evidence type="ECO:0000256" key="5">
    <source>
        <dbReference type="ARBA" id="ARBA00023180"/>
    </source>
</evidence>
<accession>A0ABR3TAD2</accession>
<evidence type="ECO:0000256" key="3">
    <source>
        <dbReference type="ARBA" id="ARBA00022729"/>
    </source>
</evidence>
<dbReference type="PANTHER" id="PTHR11010:SF109">
    <property type="entry name" value="PEPTIDASE, FAMILY S28, PUTATIVE (AFU_ORTHOLOGUE AFUA_4G03790)-RELATED"/>
    <property type="match status" value="1"/>
</dbReference>
<dbReference type="SUPFAM" id="SSF53474">
    <property type="entry name" value="alpha/beta-Hydrolases"/>
    <property type="match status" value="1"/>
</dbReference>
<dbReference type="InterPro" id="IPR008758">
    <property type="entry name" value="Peptidase_S28"/>
</dbReference>
<organism evidence="6 7">
    <name type="scientific">Neofusicoccum ribis</name>
    <dbReference type="NCBI Taxonomy" id="45134"/>
    <lineage>
        <taxon>Eukaryota</taxon>
        <taxon>Fungi</taxon>
        <taxon>Dikarya</taxon>
        <taxon>Ascomycota</taxon>
        <taxon>Pezizomycotina</taxon>
        <taxon>Dothideomycetes</taxon>
        <taxon>Dothideomycetes incertae sedis</taxon>
        <taxon>Botryosphaeriales</taxon>
        <taxon>Botryosphaeriaceae</taxon>
        <taxon>Neofusicoccum</taxon>
    </lineage>
</organism>
<keyword evidence="2" id="KW-0645">Protease</keyword>
<reference evidence="6 7" key="1">
    <citation type="submission" date="2024-02" db="EMBL/GenBank/DDBJ databases">
        <title>De novo assembly and annotation of 12 fungi associated with fruit tree decline syndrome in Ontario, Canada.</title>
        <authorList>
            <person name="Sulman M."/>
            <person name="Ellouze W."/>
            <person name="Ilyukhin E."/>
        </authorList>
    </citation>
    <scope>NUCLEOTIDE SEQUENCE [LARGE SCALE GENOMIC DNA]</scope>
    <source>
        <strain evidence="6 7">M1-105</strain>
    </source>
</reference>
<dbReference type="InterPro" id="IPR029058">
    <property type="entry name" value="AB_hydrolase_fold"/>
</dbReference>
<evidence type="ECO:0000256" key="2">
    <source>
        <dbReference type="ARBA" id="ARBA00022670"/>
    </source>
</evidence>
<keyword evidence="7" id="KW-1185">Reference proteome</keyword>
<evidence type="ECO:0000256" key="1">
    <source>
        <dbReference type="ARBA" id="ARBA00011079"/>
    </source>
</evidence>
<name>A0ABR3TAD2_9PEZI</name>
<comment type="similarity">
    <text evidence="1">Belongs to the peptidase S28 family.</text>
</comment>
<evidence type="ECO:0008006" key="8">
    <source>
        <dbReference type="Google" id="ProtNLM"/>
    </source>
</evidence>
<comment type="caution">
    <text evidence="6">The sequence shown here is derived from an EMBL/GenBank/DDBJ whole genome shotgun (WGS) entry which is preliminary data.</text>
</comment>
<dbReference type="Proteomes" id="UP001521116">
    <property type="component" value="Unassembled WGS sequence"/>
</dbReference>
<protein>
    <recommendedName>
        <fullName evidence="8">Serine peptidase</fullName>
    </recommendedName>
</protein>
<keyword evidence="3" id="KW-0732">Signal</keyword>
<evidence type="ECO:0000313" key="6">
    <source>
        <dbReference type="EMBL" id="KAL1636241.1"/>
    </source>
</evidence>
<keyword evidence="5" id="KW-0325">Glycoprotein</keyword>
<keyword evidence="4" id="KW-0378">Hydrolase</keyword>
<dbReference type="EMBL" id="JAJVDC020000007">
    <property type="protein sequence ID" value="KAL1636241.1"/>
    <property type="molecule type" value="Genomic_DNA"/>
</dbReference>
<evidence type="ECO:0000256" key="4">
    <source>
        <dbReference type="ARBA" id="ARBA00022801"/>
    </source>
</evidence>
<dbReference type="PANTHER" id="PTHR11010">
    <property type="entry name" value="PROTEASE S28 PRO-X CARBOXYPEPTIDASE-RELATED"/>
    <property type="match status" value="1"/>
</dbReference>
<dbReference type="Gene3D" id="3.40.50.1820">
    <property type="entry name" value="alpha/beta hydrolase"/>
    <property type="match status" value="2"/>
</dbReference>
<gene>
    <name evidence="6" type="ORF">SLS56_001220</name>
</gene>
<evidence type="ECO:0000313" key="7">
    <source>
        <dbReference type="Proteomes" id="UP001521116"/>
    </source>
</evidence>